<organism evidence="2 3">
    <name type="scientific">Fusarium sarcochroum</name>
    <dbReference type="NCBI Taxonomy" id="1208366"/>
    <lineage>
        <taxon>Eukaryota</taxon>
        <taxon>Fungi</taxon>
        <taxon>Dikarya</taxon>
        <taxon>Ascomycota</taxon>
        <taxon>Pezizomycotina</taxon>
        <taxon>Sordariomycetes</taxon>
        <taxon>Hypocreomycetidae</taxon>
        <taxon>Hypocreales</taxon>
        <taxon>Nectriaceae</taxon>
        <taxon>Fusarium</taxon>
        <taxon>Fusarium lateritium species complex</taxon>
    </lineage>
</organism>
<dbReference type="Gene3D" id="3.40.30.10">
    <property type="entry name" value="Glutaredoxin"/>
    <property type="match status" value="1"/>
</dbReference>
<dbReference type="OrthoDB" id="1930760at2759"/>
<dbReference type="GO" id="GO:0016491">
    <property type="term" value="F:oxidoreductase activity"/>
    <property type="evidence" value="ECO:0007669"/>
    <property type="project" value="InterPro"/>
</dbReference>
<dbReference type="InterPro" id="IPR001853">
    <property type="entry name" value="DSBA-like_thioredoxin_dom"/>
</dbReference>
<dbReference type="PANTHER" id="PTHR13887">
    <property type="entry name" value="GLUTATHIONE S-TRANSFERASE KAPPA"/>
    <property type="match status" value="1"/>
</dbReference>
<dbReference type="EMBL" id="JABEXW010001041">
    <property type="protein sequence ID" value="KAF4948657.1"/>
    <property type="molecule type" value="Genomic_DNA"/>
</dbReference>
<gene>
    <name evidence="2" type="ORF">FSARC_13685</name>
</gene>
<evidence type="ECO:0000259" key="1">
    <source>
        <dbReference type="Pfam" id="PF01323"/>
    </source>
</evidence>
<protein>
    <recommendedName>
        <fullName evidence="1">DSBA-like thioredoxin domain-containing protein</fullName>
    </recommendedName>
</protein>
<dbReference type="PANTHER" id="PTHR13887:SF52">
    <property type="entry name" value="DSBA-LIKE THIOREDOXIN DOMAIN-CONTAINING PROTEIN"/>
    <property type="match status" value="1"/>
</dbReference>
<evidence type="ECO:0000313" key="3">
    <source>
        <dbReference type="Proteomes" id="UP000622797"/>
    </source>
</evidence>
<dbReference type="SUPFAM" id="SSF52833">
    <property type="entry name" value="Thioredoxin-like"/>
    <property type="match status" value="1"/>
</dbReference>
<reference evidence="2" key="1">
    <citation type="journal article" date="2020" name="BMC Genomics">
        <title>Correction to: Identification and distribution of gene clusters required for synthesis of sphingolipid metabolism inhibitors in diverse species of the filamentous fungus Fusarium.</title>
        <authorList>
            <person name="Kim H.S."/>
            <person name="Lohmar J.M."/>
            <person name="Busman M."/>
            <person name="Brown D.W."/>
            <person name="Naumann T.A."/>
            <person name="Divon H.H."/>
            <person name="Lysoe E."/>
            <person name="Uhlig S."/>
            <person name="Proctor R.H."/>
        </authorList>
    </citation>
    <scope>NUCLEOTIDE SEQUENCE</scope>
    <source>
        <strain evidence="2">NRRL 20472</strain>
    </source>
</reference>
<feature type="domain" description="DSBA-like thioredoxin" evidence="1">
    <location>
        <begin position="5"/>
        <end position="216"/>
    </location>
</feature>
<dbReference type="InterPro" id="IPR036249">
    <property type="entry name" value="Thioredoxin-like_sf"/>
</dbReference>
<proteinExistence type="predicted"/>
<evidence type="ECO:0000313" key="2">
    <source>
        <dbReference type="EMBL" id="KAF4948657.1"/>
    </source>
</evidence>
<reference evidence="2" key="2">
    <citation type="submission" date="2020-05" db="EMBL/GenBank/DDBJ databases">
        <authorList>
            <person name="Kim H.-S."/>
            <person name="Proctor R.H."/>
            <person name="Brown D.W."/>
        </authorList>
    </citation>
    <scope>NUCLEOTIDE SEQUENCE</scope>
    <source>
        <strain evidence="2">NRRL 20472</strain>
    </source>
</reference>
<accession>A0A8H4T007</accession>
<dbReference type="AlphaFoldDB" id="A0A8H4T007"/>
<comment type="caution">
    <text evidence="2">The sequence shown here is derived from an EMBL/GenBank/DDBJ whole genome shotgun (WGS) entry which is preliminary data.</text>
</comment>
<dbReference type="Pfam" id="PF01323">
    <property type="entry name" value="DSBA"/>
    <property type="match status" value="1"/>
</dbReference>
<keyword evidence="3" id="KW-1185">Reference proteome</keyword>
<name>A0A8H4T007_9HYPO</name>
<dbReference type="Proteomes" id="UP000622797">
    <property type="component" value="Unassembled WGS sequence"/>
</dbReference>
<sequence length="225" mass="25076">MYESQVTFVMDTICPWTYLGKKRLDEALTQFRSSPSSSSISFTLQFSPYQPSPNRPETIPDRAAYALHKKHNDNAAAQQLFEQHMLSLAQPLNIPIAFTGPTGNSFPGHRVIQQVQESNGEEVANKLVDTIFRLYFAEGKHPGADDMLIEACVEAGVDEKEAKSLVADKERGERETKEKIRSVGMDIDAVPTVIIEGRRRDLTLTGLKEVADYVKAMETIAKESS</sequence>